<evidence type="ECO:0000313" key="2">
    <source>
        <dbReference type="Proteomes" id="UP000008909"/>
    </source>
</evidence>
<dbReference type="AlphaFoldDB" id="G7YS52"/>
<evidence type="ECO:0000313" key="1">
    <source>
        <dbReference type="EMBL" id="GAA55782.1"/>
    </source>
</evidence>
<dbReference type="Proteomes" id="UP000008909">
    <property type="component" value="Unassembled WGS sequence"/>
</dbReference>
<reference evidence="1" key="1">
    <citation type="journal article" date="2011" name="Genome Biol.">
        <title>The draft genome of the carcinogenic human liver fluke Clonorchis sinensis.</title>
        <authorList>
            <person name="Wang X."/>
            <person name="Chen W."/>
            <person name="Huang Y."/>
            <person name="Sun J."/>
            <person name="Men J."/>
            <person name="Liu H."/>
            <person name="Luo F."/>
            <person name="Guo L."/>
            <person name="Lv X."/>
            <person name="Deng C."/>
            <person name="Zhou C."/>
            <person name="Fan Y."/>
            <person name="Li X."/>
            <person name="Huang L."/>
            <person name="Hu Y."/>
            <person name="Liang C."/>
            <person name="Hu X."/>
            <person name="Xu J."/>
            <person name="Yu X."/>
        </authorList>
    </citation>
    <scope>NUCLEOTIDE SEQUENCE [LARGE SCALE GENOMIC DNA]</scope>
    <source>
        <strain evidence="1">Henan</strain>
    </source>
</reference>
<dbReference type="EMBL" id="DF144081">
    <property type="protein sequence ID" value="GAA55782.1"/>
    <property type="molecule type" value="Genomic_DNA"/>
</dbReference>
<reference key="2">
    <citation type="submission" date="2011-10" db="EMBL/GenBank/DDBJ databases">
        <title>The genome and transcriptome sequence of Clonorchis sinensis provide insights into the carcinogenic liver fluke.</title>
        <authorList>
            <person name="Wang X."/>
            <person name="Huang Y."/>
            <person name="Chen W."/>
            <person name="Liu H."/>
            <person name="Guo L."/>
            <person name="Chen Y."/>
            <person name="Luo F."/>
            <person name="Zhou W."/>
            <person name="Sun J."/>
            <person name="Mao Q."/>
            <person name="Liang P."/>
            <person name="Zhou C."/>
            <person name="Tian Y."/>
            <person name="Men J."/>
            <person name="Lv X."/>
            <person name="Huang L."/>
            <person name="Zhou J."/>
            <person name="Hu Y."/>
            <person name="Li R."/>
            <person name="Zhang F."/>
            <person name="Lei H."/>
            <person name="Li X."/>
            <person name="Hu X."/>
            <person name="Liang C."/>
            <person name="Xu J."/>
            <person name="Wu Z."/>
            <person name="Yu X."/>
        </authorList>
    </citation>
    <scope>NUCLEOTIDE SEQUENCE</scope>
    <source>
        <strain>Henan</strain>
    </source>
</reference>
<name>G7YS52_CLOSI</name>
<proteinExistence type="predicted"/>
<keyword evidence="2" id="KW-1185">Reference proteome</keyword>
<organism evidence="1 2">
    <name type="scientific">Clonorchis sinensis</name>
    <name type="common">Chinese liver fluke</name>
    <dbReference type="NCBI Taxonomy" id="79923"/>
    <lineage>
        <taxon>Eukaryota</taxon>
        <taxon>Metazoa</taxon>
        <taxon>Spiralia</taxon>
        <taxon>Lophotrochozoa</taxon>
        <taxon>Platyhelminthes</taxon>
        <taxon>Trematoda</taxon>
        <taxon>Digenea</taxon>
        <taxon>Opisthorchiida</taxon>
        <taxon>Opisthorchiata</taxon>
        <taxon>Opisthorchiidae</taxon>
        <taxon>Clonorchis</taxon>
    </lineage>
</organism>
<gene>
    <name evidence="1" type="ORF">CLF_108988</name>
</gene>
<accession>G7YS52</accession>
<protein>
    <submittedName>
        <fullName evidence="1">Uncharacterized protein</fullName>
    </submittedName>
</protein>
<sequence length="564" mass="63694">MWMNNLATEILADPEVKRIYQNRLVDSSNCSTAKYQYALEPSAIMSIQVVDIRQQLYCLILGELSSSVPNTTWPEELPDVKRKGQKSLECPKIISVGPSDMFPKTACSKAIKNQINATVFSNEERPTAPSRTLYKSSRGHHLNPTAEVEPCTMDLELPTTFDLFACIWENETVSDNWGEPLVACDENLVDPKYADDILLTLEEEKVRVFLNELTKDTPPFGMHFEPESLRQSYDILMYTSMEFIVTRSVCTPRCFCFALLVDLRCGCPVLDTELFISNWEPLKVVTEMAGSKTTKSHSDDDQELNPSLLHHPYRKSPNLPTTSIGVLCTSTYQSFTGQSVFSAYLIVLSFPPLFPKRNDNSALIISVFTLNKPHLPKSSANEIVAALTTARQVRGFHGSTITNSYAVDVSRLEESAEEWQGIRLYFRTFVEASTSRSHISCSEPARENVNETLVTLLLVNLHAIVCNLVNWKTYSIQLRSKGIRLVLQDDTKQVVIQVLPKEVISNPDRFKADGANYIIISICDYCSPTRIQADNCRPVLSNIHMDRPVTKLRQPTEYLESREH</sequence>